<dbReference type="AlphaFoldDB" id="A0A2C5ZQQ0"/>
<dbReference type="SUPFAM" id="SSF117281">
    <property type="entry name" value="Kelch motif"/>
    <property type="match status" value="2"/>
</dbReference>
<dbReference type="InterPro" id="IPR015915">
    <property type="entry name" value="Kelch-typ_b-propeller"/>
</dbReference>
<dbReference type="Pfam" id="PF24681">
    <property type="entry name" value="Kelch_KLHDC2_KLHL20_DRC7"/>
    <property type="match status" value="2"/>
</dbReference>
<evidence type="ECO:0000256" key="3">
    <source>
        <dbReference type="SAM" id="MobiDB-lite"/>
    </source>
</evidence>
<feature type="compositionally biased region" description="Polar residues" evidence="3">
    <location>
        <begin position="82"/>
        <end position="99"/>
    </location>
</feature>
<proteinExistence type="predicted"/>
<gene>
    <name evidence="4" type="ORF">CDD82_6362</name>
</gene>
<feature type="region of interest" description="Disordered" evidence="3">
    <location>
        <begin position="1"/>
        <end position="226"/>
    </location>
</feature>
<feature type="compositionally biased region" description="Low complexity" evidence="3">
    <location>
        <begin position="194"/>
        <end position="213"/>
    </location>
</feature>
<dbReference type="SMART" id="SM00612">
    <property type="entry name" value="Kelch"/>
    <property type="match status" value="4"/>
</dbReference>
<dbReference type="PANTHER" id="PTHR46093:SF18">
    <property type="entry name" value="FIBRONECTIN TYPE-III DOMAIN-CONTAINING PROTEIN"/>
    <property type="match status" value="1"/>
</dbReference>
<dbReference type="Proteomes" id="UP000224854">
    <property type="component" value="Unassembled WGS sequence"/>
</dbReference>
<feature type="compositionally biased region" description="Basic and acidic residues" evidence="3">
    <location>
        <begin position="184"/>
        <end position="193"/>
    </location>
</feature>
<dbReference type="PANTHER" id="PTHR46093">
    <property type="entry name" value="ACYL-COA-BINDING DOMAIN-CONTAINING PROTEIN 5"/>
    <property type="match status" value="1"/>
</dbReference>
<dbReference type="EMBL" id="NJEU01000065">
    <property type="protein sequence ID" value="PHH82326.1"/>
    <property type="molecule type" value="Genomic_DNA"/>
</dbReference>
<feature type="compositionally biased region" description="Low complexity" evidence="3">
    <location>
        <begin position="119"/>
        <end position="131"/>
    </location>
</feature>
<evidence type="ECO:0000313" key="4">
    <source>
        <dbReference type="EMBL" id="PHH82326.1"/>
    </source>
</evidence>
<feature type="compositionally biased region" description="Polar residues" evidence="3">
    <location>
        <begin position="41"/>
        <end position="52"/>
    </location>
</feature>
<evidence type="ECO:0008006" key="6">
    <source>
        <dbReference type="Google" id="ProtNLM"/>
    </source>
</evidence>
<name>A0A2C5ZQQ0_9HYPO</name>
<keyword evidence="1" id="KW-0880">Kelch repeat</keyword>
<feature type="compositionally biased region" description="Low complexity" evidence="3">
    <location>
        <begin position="59"/>
        <end position="70"/>
    </location>
</feature>
<dbReference type="InterPro" id="IPR006652">
    <property type="entry name" value="Kelch_1"/>
</dbReference>
<accession>A0A2C5ZQQ0</accession>
<feature type="compositionally biased region" description="Low complexity" evidence="3">
    <location>
        <begin position="152"/>
        <end position="167"/>
    </location>
</feature>
<comment type="caution">
    <text evidence="4">The sequence shown here is derived from an EMBL/GenBank/DDBJ whole genome shotgun (WGS) entry which is preliminary data.</text>
</comment>
<evidence type="ECO:0000313" key="5">
    <source>
        <dbReference type="Proteomes" id="UP000224854"/>
    </source>
</evidence>
<sequence length="576" mass="62238">MASRQSNSNSPISPPSTKSQNTGHTPSRSVTERRHKELQLRQRSQSVSNATPSALDMQSAPSSIASSPRRPLTEAAPDFPASPSTRVSSPLPSIRSVTPRSRLPPDHSTGALSRQTTLSSPSSPAEPSSPAVGRGHASQRAVASLAGIAHNASAAPSSRPSSAMDSPGTRQSSDISAHSAAKSRKAEDKESKKAATISQSTASSSRGTFSNSARARQTTDASPNAARTRHLSFPLLQDPKDAPDVHVAPATGMYWSKAFESGAPHPNLRAHTTTIIGSNIYIFGGCDTRTCFNKLYMIDADSFYWWAPQTAGEVPVPLRAMTCTAVGKKLIIFGGGDGPAYYNDVWVFDTLNLRWSRPRLVGDRAPCKRRAHTACLYKNGLYVFGGGDGDRALNDIWRLDVSDSNKMAWKLISSTEKAAPGIADYRPKPRGYHTANVSGGKLIVFGGSDSVECFDDVWIYDIERHVWIAIDMASSFRRLSHTATLVGSYLFVIGGHDGNDYCNDLLLLNLVSMTWDKRKTYGKPLSVRGYHGTVLHDSRLLVVGGFDGAQVFGDVTILEMAIHAYYSQISHFTIDV</sequence>
<evidence type="ECO:0000256" key="2">
    <source>
        <dbReference type="ARBA" id="ARBA00022737"/>
    </source>
</evidence>
<keyword evidence="5" id="KW-1185">Reference proteome</keyword>
<keyword evidence="2" id="KW-0677">Repeat</keyword>
<feature type="compositionally biased region" description="Low complexity" evidence="3">
    <location>
        <begin position="1"/>
        <end position="11"/>
    </location>
</feature>
<feature type="compositionally biased region" description="Polar residues" evidence="3">
    <location>
        <begin position="17"/>
        <end position="29"/>
    </location>
</feature>
<dbReference type="OrthoDB" id="10251809at2759"/>
<feature type="compositionally biased region" description="Basic and acidic residues" evidence="3">
    <location>
        <begin position="30"/>
        <end position="40"/>
    </location>
</feature>
<protein>
    <recommendedName>
        <fullName evidence="6">Tip elongation aberrant protein 1</fullName>
    </recommendedName>
</protein>
<dbReference type="Gene3D" id="2.120.10.80">
    <property type="entry name" value="Kelch-type beta propeller"/>
    <property type="match status" value="2"/>
</dbReference>
<organism evidence="4 5">
    <name type="scientific">Ophiocordyceps australis</name>
    <dbReference type="NCBI Taxonomy" id="1399860"/>
    <lineage>
        <taxon>Eukaryota</taxon>
        <taxon>Fungi</taxon>
        <taxon>Dikarya</taxon>
        <taxon>Ascomycota</taxon>
        <taxon>Pezizomycotina</taxon>
        <taxon>Sordariomycetes</taxon>
        <taxon>Hypocreomycetidae</taxon>
        <taxon>Hypocreales</taxon>
        <taxon>Ophiocordycipitaceae</taxon>
        <taxon>Ophiocordyceps</taxon>
    </lineage>
</organism>
<reference evidence="4 5" key="1">
    <citation type="submission" date="2017-06" db="EMBL/GenBank/DDBJ databases">
        <title>Ant-infecting Ophiocordyceps genomes reveal a high diversity of potential behavioral manipulation genes and a possible major role for enterotoxins.</title>
        <authorList>
            <person name="De Bekker C."/>
            <person name="Evans H.C."/>
            <person name="Brachmann A."/>
            <person name="Hughes D.P."/>
        </authorList>
    </citation>
    <scope>NUCLEOTIDE SEQUENCE [LARGE SCALE GENOMIC DNA]</scope>
    <source>
        <strain evidence="4 5">1348a</strain>
    </source>
</reference>
<evidence type="ECO:0000256" key="1">
    <source>
        <dbReference type="ARBA" id="ARBA00022441"/>
    </source>
</evidence>